<dbReference type="AlphaFoldDB" id="A0AAN6TUJ2"/>
<accession>A0AAN6TUJ2</accession>
<sequence>MATQPIRLVTSCTYACDVSSRLRRVTTKTRSCPQRGCPWPAWRRSTFPSQRTQFFFIRSVFDCRVIPYCSAGDGMARGIRVVNNVNTAKCQLFVIYKTRFESLKHVLDGAPRAQGADNLWTTEQPLVVGFTSSCRRSSVKAFGIYTYLTSSPRPAQGT</sequence>
<evidence type="ECO:0000313" key="2">
    <source>
        <dbReference type="Proteomes" id="UP001302602"/>
    </source>
</evidence>
<reference evidence="1" key="2">
    <citation type="submission" date="2023-05" db="EMBL/GenBank/DDBJ databases">
        <authorList>
            <consortium name="Lawrence Berkeley National Laboratory"/>
            <person name="Steindorff A."/>
            <person name="Hensen N."/>
            <person name="Bonometti L."/>
            <person name="Westerberg I."/>
            <person name="Brannstrom I.O."/>
            <person name="Guillou S."/>
            <person name="Cros-Aarteil S."/>
            <person name="Calhoun S."/>
            <person name="Haridas S."/>
            <person name="Kuo A."/>
            <person name="Mondo S."/>
            <person name="Pangilinan J."/>
            <person name="Riley R."/>
            <person name="Labutti K."/>
            <person name="Andreopoulos B."/>
            <person name="Lipzen A."/>
            <person name="Chen C."/>
            <person name="Yanf M."/>
            <person name="Daum C."/>
            <person name="Ng V."/>
            <person name="Clum A."/>
            <person name="Ohm R."/>
            <person name="Martin F."/>
            <person name="Silar P."/>
            <person name="Natvig D."/>
            <person name="Lalanne C."/>
            <person name="Gautier V."/>
            <person name="Ament-Velasquez S.L."/>
            <person name="Kruys A."/>
            <person name="Hutchinson M.I."/>
            <person name="Powell A.J."/>
            <person name="Barry K."/>
            <person name="Miller A.N."/>
            <person name="Grigoriev I.V."/>
            <person name="Debuchy R."/>
            <person name="Gladieux P."/>
            <person name="Thoren M.H."/>
            <person name="Johannesson H."/>
        </authorList>
    </citation>
    <scope>NUCLEOTIDE SEQUENCE</scope>
    <source>
        <strain evidence="1">CBS 731.68</strain>
    </source>
</reference>
<protein>
    <submittedName>
        <fullName evidence="1">Uncharacterized protein</fullName>
    </submittedName>
</protein>
<proteinExistence type="predicted"/>
<gene>
    <name evidence="1" type="ORF">N657DRAFT_153929</name>
</gene>
<reference evidence="1" key="1">
    <citation type="journal article" date="2023" name="Mol. Phylogenet. Evol.">
        <title>Genome-scale phylogeny and comparative genomics of the fungal order Sordariales.</title>
        <authorList>
            <person name="Hensen N."/>
            <person name="Bonometti L."/>
            <person name="Westerberg I."/>
            <person name="Brannstrom I.O."/>
            <person name="Guillou S."/>
            <person name="Cros-Aarteil S."/>
            <person name="Calhoun S."/>
            <person name="Haridas S."/>
            <person name="Kuo A."/>
            <person name="Mondo S."/>
            <person name="Pangilinan J."/>
            <person name="Riley R."/>
            <person name="LaButti K."/>
            <person name="Andreopoulos B."/>
            <person name="Lipzen A."/>
            <person name="Chen C."/>
            <person name="Yan M."/>
            <person name="Daum C."/>
            <person name="Ng V."/>
            <person name="Clum A."/>
            <person name="Steindorff A."/>
            <person name="Ohm R.A."/>
            <person name="Martin F."/>
            <person name="Silar P."/>
            <person name="Natvig D.O."/>
            <person name="Lalanne C."/>
            <person name="Gautier V."/>
            <person name="Ament-Velasquez S.L."/>
            <person name="Kruys A."/>
            <person name="Hutchinson M.I."/>
            <person name="Powell A.J."/>
            <person name="Barry K."/>
            <person name="Miller A.N."/>
            <person name="Grigoriev I.V."/>
            <person name="Debuchy R."/>
            <person name="Gladieux P."/>
            <person name="Hiltunen Thoren M."/>
            <person name="Johannesson H."/>
        </authorList>
    </citation>
    <scope>NUCLEOTIDE SEQUENCE</scope>
    <source>
        <strain evidence="1">CBS 731.68</strain>
    </source>
</reference>
<organism evidence="1 2">
    <name type="scientific">Parathielavia appendiculata</name>
    <dbReference type="NCBI Taxonomy" id="2587402"/>
    <lineage>
        <taxon>Eukaryota</taxon>
        <taxon>Fungi</taxon>
        <taxon>Dikarya</taxon>
        <taxon>Ascomycota</taxon>
        <taxon>Pezizomycotina</taxon>
        <taxon>Sordariomycetes</taxon>
        <taxon>Sordariomycetidae</taxon>
        <taxon>Sordariales</taxon>
        <taxon>Chaetomiaceae</taxon>
        <taxon>Parathielavia</taxon>
    </lineage>
</organism>
<dbReference type="GeneID" id="87822746"/>
<keyword evidence="2" id="KW-1185">Reference proteome</keyword>
<name>A0AAN6TUJ2_9PEZI</name>
<comment type="caution">
    <text evidence="1">The sequence shown here is derived from an EMBL/GenBank/DDBJ whole genome shotgun (WGS) entry which is preliminary data.</text>
</comment>
<dbReference type="EMBL" id="MU853237">
    <property type="protein sequence ID" value="KAK4120734.1"/>
    <property type="molecule type" value="Genomic_DNA"/>
</dbReference>
<dbReference type="RefSeq" id="XP_062644505.1">
    <property type="nucleotide sequence ID" value="XM_062785980.1"/>
</dbReference>
<evidence type="ECO:0000313" key="1">
    <source>
        <dbReference type="EMBL" id="KAK4120734.1"/>
    </source>
</evidence>
<dbReference type="Proteomes" id="UP001302602">
    <property type="component" value="Unassembled WGS sequence"/>
</dbReference>